<comment type="similarity">
    <text evidence="1">Belongs to the sulfatase family.</text>
</comment>
<dbReference type="InterPro" id="IPR017850">
    <property type="entry name" value="Alkaline_phosphatase_core_sf"/>
</dbReference>
<protein>
    <submittedName>
        <fullName evidence="6">Arylsulfatase A</fullName>
    </submittedName>
</protein>
<evidence type="ECO:0000313" key="7">
    <source>
        <dbReference type="Proteomes" id="UP000198756"/>
    </source>
</evidence>
<dbReference type="STRING" id="279824.SAMN03080617_00596"/>
<evidence type="ECO:0000313" key="6">
    <source>
        <dbReference type="EMBL" id="SDA47471.1"/>
    </source>
</evidence>
<dbReference type="InterPro" id="IPR000917">
    <property type="entry name" value="Sulfatase_N"/>
</dbReference>
<keyword evidence="7" id="KW-1185">Reference proteome</keyword>
<dbReference type="SUPFAM" id="SSF53649">
    <property type="entry name" value="Alkaline phosphatase-like"/>
    <property type="match status" value="1"/>
</dbReference>
<dbReference type="RefSeq" id="WP_092728462.1">
    <property type="nucleotide sequence ID" value="NZ_FMXE01000004.1"/>
</dbReference>
<dbReference type="Gene3D" id="3.40.720.10">
    <property type="entry name" value="Alkaline Phosphatase, subunit A"/>
    <property type="match status" value="1"/>
</dbReference>
<dbReference type="PROSITE" id="PS00523">
    <property type="entry name" value="SULFATASE_1"/>
    <property type="match status" value="1"/>
</dbReference>
<evidence type="ECO:0000256" key="4">
    <source>
        <dbReference type="ARBA" id="ARBA00022837"/>
    </source>
</evidence>
<dbReference type="PROSITE" id="PS00149">
    <property type="entry name" value="SULFATASE_2"/>
    <property type="match status" value="1"/>
</dbReference>
<dbReference type="GO" id="GO:0004065">
    <property type="term" value="F:arylsulfatase activity"/>
    <property type="evidence" value="ECO:0007669"/>
    <property type="project" value="TreeGrafter"/>
</dbReference>
<keyword evidence="2" id="KW-0479">Metal-binding</keyword>
<dbReference type="CDD" id="cd16143">
    <property type="entry name" value="ARS_like"/>
    <property type="match status" value="1"/>
</dbReference>
<name>A0A1G5VNJ4_9BACT</name>
<accession>A0A1G5VNJ4</accession>
<evidence type="ECO:0000256" key="1">
    <source>
        <dbReference type="ARBA" id="ARBA00008779"/>
    </source>
</evidence>
<dbReference type="PANTHER" id="PTHR42693">
    <property type="entry name" value="ARYLSULFATASE FAMILY MEMBER"/>
    <property type="match status" value="1"/>
</dbReference>
<keyword evidence="4" id="KW-0106">Calcium</keyword>
<organism evidence="6 7">
    <name type="scientific">Algoriphagus alkaliphilus</name>
    <dbReference type="NCBI Taxonomy" id="279824"/>
    <lineage>
        <taxon>Bacteria</taxon>
        <taxon>Pseudomonadati</taxon>
        <taxon>Bacteroidota</taxon>
        <taxon>Cytophagia</taxon>
        <taxon>Cytophagales</taxon>
        <taxon>Cyclobacteriaceae</taxon>
        <taxon>Algoriphagus</taxon>
    </lineage>
</organism>
<dbReference type="InterPro" id="IPR050738">
    <property type="entry name" value="Sulfatase"/>
</dbReference>
<proteinExistence type="inferred from homology"/>
<dbReference type="Proteomes" id="UP000198756">
    <property type="component" value="Unassembled WGS sequence"/>
</dbReference>
<dbReference type="EMBL" id="FMXE01000004">
    <property type="protein sequence ID" value="SDA47471.1"/>
    <property type="molecule type" value="Genomic_DNA"/>
</dbReference>
<dbReference type="OrthoDB" id="9764377at2"/>
<gene>
    <name evidence="6" type="ORF">SAMN03080617_00596</name>
</gene>
<feature type="domain" description="Sulfatase N-terminal" evidence="5">
    <location>
        <begin position="36"/>
        <end position="413"/>
    </location>
</feature>
<dbReference type="Pfam" id="PF00884">
    <property type="entry name" value="Sulfatase"/>
    <property type="match status" value="1"/>
</dbReference>
<evidence type="ECO:0000259" key="5">
    <source>
        <dbReference type="Pfam" id="PF00884"/>
    </source>
</evidence>
<reference evidence="7" key="1">
    <citation type="submission" date="2016-10" db="EMBL/GenBank/DDBJ databases">
        <authorList>
            <person name="Varghese N."/>
            <person name="Submissions S."/>
        </authorList>
    </citation>
    <scope>NUCLEOTIDE SEQUENCE [LARGE SCALE GENOMIC DNA]</scope>
    <source>
        <strain evidence="7">DSM 22703</strain>
    </source>
</reference>
<dbReference type="InterPro" id="IPR024607">
    <property type="entry name" value="Sulfatase_CS"/>
</dbReference>
<dbReference type="GO" id="GO:0046872">
    <property type="term" value="F:metal ion binding"/>
    <property type="evidence" value="ECO:0007669"/>
    <property type="project" value="UniProtKB-KW"/>
</dbReference>
<sequence length="522" mass="58546">MQLKNSSFGFFRLIFILIGLVHPCLAQKKAVSAKSPNIIIILADDMGYGDISTLNPDSKIRTPSLDKLVQQGISFTNAHSSASVCTPSRYGLLTGRYAFRSKTAAYGIGGFDRPVIEEERETLASTLKKSGYATAVIGKWHLGLDWQTKDGLPAKLDQKTGYSNVDYSKEVKKGPNNVGFDYSFIHPASLDIPPYVFLRNHKVIDPDIVLTTSVYPVRKERALYAWDKKHTDSLAVYWEKGVWWRQGEMSKSFRIETCQSTIVREGIAFIDSQVSKNAAQPFFLYLPLTGPHTPWMPGDKFRGKSDIGLYGDFVMEIDDIVAQIRETLIRNKIDENTLIIFASDNGAYWPEEEIKLQGHNSNSGTKGQKGDVWDGGHRIPLIMSWPEEIPGNAQYPHLLSLTDFFATLSDLLGLVSSENQGRDSESFSQVFRAEWDKPHRNDMVHHSSGNLYGIRVVDWKFIEGLGSGGFTVPAHITPEIVGPTGQLYQISSDPREQENLFLKYPEKVAELSNLMNKITNRD</sequence>
<evidence type="ECO:0000256" key="2">
    <source>
        <dbReference type="ARBA" id="ARBA00022723"/>
    </source>
</evidence>
<dbReference type="PANTHER" id="PTHR42693:SF53">
    <property type="entry name" value="ENDO-4-O-SULFATASE"/>
    <property type="match status" value="1"/>
</dbReference>
<dbReference type="AlphaFoldDB" id="A0A1G5VNJ4"/>
<evidence type="ECO:0000256" key="3">
    <source>
        <dbReference type="ARBA" id="ARBA00022801"/>
    </source>
</evidence>
<keyword evidence="3" id="KW-0378">Hydrolase</keyword>
<dbReference type="Gene3D" id="3.30.1120.10">
    <property type="match status" value="1"/>
</dbReference>